<accession>D7CSS0</accession>
<dbReference type="InterPro" id="IPR025405">
    <property type="entry name" value="DUF4131"/>
</dbReference>
<keyword evidence="5 7" id="KW-0472">Membrane</keyword>
<comment type="subcellular location">
    <subcellularLocation>
        <location evidence="1">Cell membrane</location>
        <topology evidence="1">Multi-pass membrane protein</topology>
    </subcellularLocation>
</comment>
<proteinExistence type="predicted"/>
<reference evidence="10" key="1">
    <citation type="submission" date="2010-05" db="EMBL/GenBank/DDBJ databases">
        <title>The complete genome of Truepera radiovictris DSM 17093.</title>
        <authorList>
            <consortium name="US DOE Joint Genome Institute (JGI-PGF)"/>
            <person name="Lucas S."/>
            <person name="Copeland A."/>
            <person name="Lapidus A."/>
            <person name="Glavina del Rio T."/>
            <person name="Dalin E."/>
            <person name="Tice H."/>
            <person name="Bruce D."/>
            <person name="Goodwin L."/>
            <person name="Pitluck S."/>
            <person name="Kyrpides N."/>
            <person name="Mavromatis K."/>
            <person name="Ovchinnikova G."/>
            <person name="Munk A.C."/>
            <person name="Detter J.C."/>
            <person name="Han C."/>
            <person name="Tapia R."/>
            <person name="Land M."/>
            <person name="Hauser L."/>
            <person name="Markowitz V."/>
            <person name="Cheng J.-F."/>
            <person name="Hugenholtz P."/>
            <person name="Woyke T."/>
            <person name="Wu D."/>
            <person name="Tindall B."/>
            <person name="Pomrenke H.G."/>
            <person name="Brambilla E."/>
            <person name="Klenk H.-P."/>
            <person name="Eisen J.A."/>
        </authorList>
    </citation>
    <scope>NUCLEOTIDE SEQUENCE [LARGE SCALE GENOMIC DNA]</scope>
    <source>
        <strain evidence="10">DSM 17093 / CIP 108686 / LMG 22925 / RQ-24</strain>
    </source>
</reference>
<dbReference type="GO" id="GO:0030420">
    <property type="term" value="P:establishment of competence for transformation"/>
    <property type="evidence" value="ECO:0007669"/>
    <property type="project" value="InterPro"/>
</dbReference>
<evidence type="ECO:0000256" key="4">
    <source>
        <dbReference type="ARBA" id="ARBA00022989"/>
    </source>
</evidence>
<dbReference type="KEGG" id="tra:Trad_0550"/>
<dbReference type="EMBL" id="CP002049">
    <property type="protein sequence ID" value="ADI13687.1"/>
    <property type="molecule type" value="Genomic_DNA"/>
</dbReference>
<dbReference type="InterPro" id="IPR035681">
    <property type="entry name" value="ComA-like_MBL"/>
</dbReference>
<dbReference type="eggNOG" id="COG2333">
    <property type="taxonomic scope" value="Bacteria"/>
</dbReference>
<feature type="transmembrane region" description="Helical" evidence="7">
    <location>
        <begin position="525"/>
        <end position="545"/>
    </location>
</feature>
<evidence type="ECO:0000256" key="6">
    <source>
        <dbReference type="SAM" id="MobiDB-lite"/>
    </source>
</evidence>
<dbReference type="Proteomes" id="UP000000379">
    <property type="component" value="Chromosome"/>
</dbReference>
<evidence type="ECO:0000256" key="1">
    <source>
        <dbReference type="ARBA" id="ARBA00004651"/>
    </source>
</evidence>
<keyword evidence="10" id="KW-1185">Reference proteome</keyword>
<feature type="transmembrane region" description="Helical" evidence="7">
    <location>
        <begin position="266"/>
        <end position="293"/>
    </location>
</feature>
<reference evidence="9 10" key="2">
    <citation type="journal article" date="2011" name="Stand. Genomic Sci.">
        <title>Complete genome sequence of Truepera radiovictrix type strain (RQ-24).</title>
        <authorList>
            <person name="Ivanova N."/>
            <person name="Rohde C."/>
            <person name="Munk C."/>
            <person name="Nolan M."/>
            <person name="Lucas S."/>
            <person name="Del Rio T.G."/>
            <person name="Tice H."/>
            <person name="Deshpande S."/>
            <person name="Cheng J.F."/>
            <person name="Tapia R."/>
            <person name="Han C."/>
            <person name="Goodwin L."/>
            <person name="Pitluck S."/>
            <person name="Liolios K."/>
            <person name="Mavromatis K."/>
            <person name="Mikhailova N."/>
            <person name="Pati A."/>
            <person name="Chen A."/>
            <person name="Palaniappan K."/>
            <person name="Land M."/>
            <person name="Hauser L."/>
            <person name="Chang Y.J."/>
            <person name="Jeffries C.D."/>
            <person name="Brambilla E."/>
            <person name="Rohde M."/>
            <person name="Goker M."/>
            <person name="Tindall B.J."/>
            <person name="Woyke T."/>
            <person name="Bristow J."/>
            <person name="Eisen J.A."/>
            <person name="Markowitz V."/>
            <person name="Hugenholtz P."/>
            <person name="Kyrpides N.C."/>
            <person name="Klenk H.P."/>
            <person name="Lapidus A."/>
        </authorList>
    </citation>
    <scope>NUCLEOTIDE SEQUENCE [LARGE SCALE GENOMIC DNA]</scope>
    <source>
        <strain evidence="10">DSM 17093 / CIP 108686 / LMG 22925 / RQ-24</strain>
    </source>
</reference>
<feature type="transmembrane region" description="Helical" evidence="7">
    <location>
        <begin position="362"/>
        <end position="382"/>
    </location>
</feature>
<dbReference type="InterPro" id="IPR004797">
    <property type="entry name" value="Competence_ComEC/Rec2"/>
</dbReference>
<dbReference type="PANTHER" id="PTHR30619">
    <property type="entry name" value="DNA INTERNALIZATION/COMPETENCE PROTEIN COMEC/REC2"/>
    <property type="match status" value="1"/>
</dbReference>
<evidence type="ECO:0000256" key="7">
    <source>
        <dbReference type="SAM" id="Phobius"/>
    </source>
</evidence>
<dbReference type="PANTHER" id="PTHR30619:SF1">
    <property type="entry name" value="RECOMBINATION PROTEIN 2"/>
    <property type="match status" value="1"/>
</dbReference>
<dbReference type="SMART" id="SM00849">
    <property type="entry name" value="Lactamase_B"/>
    <property type="match status" value="1"/>
</dbReference>
<dbReference type="SUPFAM" id="SSF56281">
    <property type="entry name" value="Metallo-hydrolase/oxidoreductase"/>
    <property type="match status" value="1"/>
</dbReference>
<feature type="transmembrane region" description="Helical" evidence="7">
    <location>
        <begin position="90"/>
        <end position="110"/>
    </location>
</feature>
<evidence type="ECO:0000256" key="2">
    <source>
        <dbReference type="ARBA" id="ARBA00022475"/>
    </source>
</evidence>
<feature type="transmembrane region" description="Helical" evidence="7">
    <location>
        <begin position="403"/>
        <end position="425"/>
    </location>
</feature>
<evidence type="ECO:0000256" key="3">
    <source>
        <dbReference type="ARBA" id="ARBA00022692"/>
    </source>
</evidence>
<dbReference type="HOGENOM" id="CLU_010363_2_4_0"/>
<feature type="transmembrane region" description="Helical" evidence="7">
    <location>
        <begin position="501"/>
        <end position="518"/>
    </location>
</feature>
<feature type="transmembrane region" description="Helical" evidence="7">
    <location>
        <begin position="469"/>
        <end position="489"/>
    </location>
</feature>
<gene>
    <name evidence="9" type="ordered locus">Trad_0550</name>
</gene>
<feature type="region of interest" description="Disordered" evidence="6">
    <location>
        <begin position="1"/>
        <end position="39"/>
    </location>
</feature>
<dbReference type="GO" id="GO:0005886">
    <property type="term" value="C:plasma membrane"/>
    <property type="evidence" value="ECO:0007669"/>
    <property type="project" value="UniProtKB-SubCell"/>
</dbReference>
<organism evidence="9 10">
    <name type="scientific">Truepera radiovictrix (strain DSM 17093 / CIP 108686 / LMG 22925 / RQ-24)</name>
    <dbReference type="NCBI Taxonomy" id="649638"/>
    <lineage>
        <taxon>Bacteria</taxon>
        <taxon>Thermotogati</taxon>
        <taxon>Deinococcota</taxon>
        <taxon>Deinococci</taxon>
        <taxon>Trueperales</taxon>
        <taxon>Trueperaceae</taxon>
        <taxon>Truepera</taxon>
    </lineage>
</organism>
<evidence type="ECO:0000256" key="5">
    <source>
        <dbReference type="ARBA" id="ARBA00023136"/>
    </source>
</evidence>
<dbReference type="Pfam" id="PF00753">
    <property type="entry name" value="Lactamase_B"/>
    <property type="match status" value="1"/>
</dbReference>
<dbReference type="NCBIfam" id="TIGR00360">
    <property type="entry name" value="ComEC_N-term"/>
    <property type="match status" value="1"/>
</dbReference>
<keyword evidence="4 7" id="KW-1133">Transmembrane helix</keyword>
<protein>
    <submittedName>
        <fullName evidence="9">DNA internalization-related competence protein ComEC/Rec2</fullName>
    </submittedName>
</protein>
<dbReference type="Pfam" id="PF03772">
    <property type="entry name" value="Competence"/>
    <property type="match status" value="1"/>
</dbReference>
<feature type="transmembrane region" description="Helical" evidence="7">
    <location>
        <begin position="437"/>
        <end position="462"/>
    </location>
</feature>
<dbReference type="OrthoDB" id="9761531at2"/>
<keyword evidence="3 7" id="KW-0812">Transmembrane</keyword>
<feature type="domain" description="Metallo-beta-lactamase" evidence="8">
    <location>
        <begin position="557"/>
        <end position="753"/>
    </location>
</feature>
<evidence type="ECO:0000259" key="8">
    <source>
        <dbReference type="SMART" id="SM00849"/>
    </source>
</evidence>
<dbReference type="NCBIfam" id="TIGR00361">
    <property type="entry name" value="ComEC_Rec2"/>
    <property type="match status" value="1"/>
</dbReference>
<dbReference type="CDD" id="cd07731">
    <property type="entry name" value="ComA-like_MBL-fold"/>
    <property type="match status" value="1"/>
</dbReference>
<dbReference type="AlphaFoldDB" id="D7CSS0"/>
<dbReference type="InterPro" id="IPR052159">
    <property type="entry name" value="Competence_DNA_uptake"/>
</dbReference>
<dbReference type="Gene3D" id="3.60.15.10">
    <property type="entry name" value="Ribonuclease Z/Hydroxyacylglutathione hydrolase-like"/>
    <property type="match status" value="1"/>
</dbReference>
<dbReference type="Pfam" id="PF13567">
    <property type="entry name" value="DUF4131"/>
    <property type="match status" value="1"/>
</dbReference>
<name>D7CSS0_TRURR</name>
<dbReference type="InterPro" id="IPR001279">
    <property type="entry name" value="Metallo-B-lactamas"/>
</dbReference>
<evidence type="ECO:0000313" key="9">
    <source>
        <dbReference type="EMBL" id="ADI13687.1"/>
    </source>
</evidence>
<dbReference type="eggNOG" id="COG0658">
    <property type="taxonomic scope" value="Bacteria"/>
</dbReference>
<feature type="transmembrane region" description="Helical" evidence="7">
    <location>
        <begin position="62"/>
        <end position="84"/>
    </location>
</feature>
<sequence length="796" mass="83285">MSNLEAPRKAPDEALGRDGLDGSSRVPLGRASRRPPTPAVYAVHDPPERSAVPEAARVRRPALLWAAPAALALVLGIALAGWGAAYLPDYATRAGSVALALLYALALLLARRPWLLLCALFVPVGFERYALWEARPRPLEPLLGVERSFSGESDGVYLTLDEPAGARVVLSPRGVVGVGRASLVGTLREASGKRNPGGFDYRGYLQRRGVEAQLRVAEVTAFTPTVTLKGRLQRGVEAGLAGERAALLSAMTLGVRDDLGELRMSFAAAGLAHVLALSGLHVGVLLGAAGLLLRPLGTLRYPLLLALTAAFVLLVGASPSVLRAGVMAGAVLVSLWFGAGRLEPWPALALAALVTLLLNPSFLFDLSFQLSYGSVMGILLFAGPTLRRLLGARAASLAWWHPGTLLVGGAVVSASAQALTLPFVAHHFNLVPLFGPLVNVVAVPLATLLVPLGFLAGLAGLVSLPLAEALGALASPLAGAMIAVSALAAPWPQVTWGELEPIGFLYFGVGALAAALVAQGRLRPWRGLLVVAAAMIASSLTPPFYGHAELVFFDVGQGDSALIRLPGRVEILVDGGGTPFSDFDVGARTVVPALRALGVDELELVIATHDDADHIEGLVSVLERVPVQHLLVAHPSDKAVFRELIATAERRGVPVTEVRRGQRVHVGAARLDILNPPKRPYGESNADSVAFVLNVAGAPQALFLGDAPAEVEAALAVPRVPVLMAAHHGSRFSTSEALLLAAQPEVAVLSYGRNNYGHPHPDVLARLEAAGAQVRHTYLEGAVRLPLSKPLAGDEP</sequence>
<dbReference type="InterPro" id="IPR004477">
    <property type="entry name" value="ComEC_N"/>
</dbReference>
<keyword evidence="2" id="KW-1003">Cell membrane</keyword>
<dbReference type="InterPro" id="IPR036866">
    <property type="entry name" value="RibonucZ/Hydroxyglut_hydro"/>
</dbReference>
<evidence type="ECO:0000313" key="10">
    <source>
        <dbReference type="Proteomes" id="UP000000379"/>
    </source>
</evidence>
<feature type="compositionally biased region" description="Basic and acidic residues" evidence="6">
    <location>
        <begin position="1"/>
        <end position="20"/>
    </location>
</feature>
<dbReference type="STRING" id="649638.Trad_0550"/>
<feature type="transmembrane region" description="Helical" evidence="7">
    <location>
        <begin position="299"/>
        <end position="317"/>
    </location>
</feature>